<organism evidence="5 6">
    <name type="scientific">Geodia barretti</name>
    <name type="common">Barrett's horny sponge</name>
    <dbReference type="NCBI Taxonomy" id="519541"/>
    <lineage>
        <taxon>Eukaryota</taxon>
        <taxon>Metazoa</taxon>
        <taxon>Porifera</taxon>
        <taxon>Demospongiae</taxon>
        <taxon>Heteroscleromorpha</taxon>
        <taxon>Tetractinellida</taxon>
        <taxon>Astrophorina</taxon>
        <taxon>Geodiidae</taxon>
        <taxon>Geodia</taxon>
    </lineage>
</organism>
<name>A0AA35T840_GEOBA</name>
<dbReference type="FunFam" id="2.60.40.10:FF:000032">
    <property type="entry name" value="palladin isoform X1"/>
    <property type="match status" value="1"/>
</dbReference>
<dbReference type="GO" id="GO:0098609">
    <property type="term" value="P:cell-cell adhesion"/>
    <property type="evidence" value="ECO:0007669"/>
    <property type="project" value="TreeGrafter"/>
</dbReference>
<keyword evidence="1" id="KW-0677">Repeat</keyword>
<keyword evidence="3" id="KW-0393">Immunoglobulin domain</keyword>
<evidence type="ECO:0000259" key="4">
    <source>
        <dbReference type="PROSITE" id="PS50835"/>
    </source>
</evidence>
<feature type="domain" description="Ig-like" evidence="4">
    <location>
        <begin position="1"/>
        <end position="96"/>
    </location>
</feature>
<dbReference type="InterPro" id="IPR003598">
    <property type="entry name" value="Ig_sub2"/>
</dbReference>
<keyword evidence="6" id="KW-1185">Reference proteome</keyword>
<gene>
    <name evidence="5" type="ORF">GBAR_LOCUS23842</name>
</gene>
<feature type="domain" description="Ig-like" evidence="4">
    <location>
        <begin position="306"/>
        <end position="423"/>
    </location>
</feature>
<dbReference type="SMART" id="SM00409">
    <property type="entry name" value="IG"/>
    <property type="match status" value="3"/>
</dbReference>
<dbReference type="PROSITE" id="PS50835">
    <property type="entry name" value="IG_LIKE"/>
    <property type="match status" value="5"/>
</dbReference>
<dbReference type="EMBL" id="CASHTH010003294">
    <property type="protein sequence ID" value="CAI8042994.1"/>
    <property type="molecule type" value="Genomic_DNA"/>
</dbReference>
<reference evidence="5" key="1">
    <citation type="submission" date="2023-03" db="EMBL/GenBank/DDBJ databases">
        <authorList>
            <person name="Steffen K."/>
            <person name="Cardenas P."/>
        </authorList>
    </citation>
    <scope>NUCLEOTIDE SEQUENCE</scope>
</reference>
<dbReference type="InterPro" id="IPR003599">
    <property type="entry name" value="Ig_sub"/>
</dbReference>
<feature type="non-terminal residue" evidence="5">
    <location>
        <position position="504"/>
    </location>
</feature>
<dbReference type="InterPro" id="IPR013783">
    <property type="entry name" value="Ig-like_fold"/>
</dbReference>
<evidence type="ECO:0000256" key="1">
    <source>
        <dbReference type="ARBA" id="ARBA00022737"/>
    </source>
</evidence>
<dbReference type="PANTHER" id="PTHR44170:SF6">
    <property type="entry name" value="CONTACTIN"/>
    <property type="match status" value="1"/>
</dbReference>
<proteinExistence type="predicted"/>
<dbReference type="SMART" id="SM00408">
    <property type="entry name" value="IGc2"/>
    <property type="match status" value="3"/>
</dbReference>
<evidence type="ECO:0000313" key="5">
    <source>
        <dbReference type="EMBL" id="CAI8042994.1"/>
    </source>
</evidence>
<dbReference type="InterPro" id="IPR007110">
    <property type="entry name" value="Ig-like_dom"/>
</dbReference>
<dbReference type="PANTHER" id="PTHR44170">
    <property type="entry name" value="PROTEIN SIDEKICK"/>
    <property type="match status" value="1"/>
</dbReference>
<feature type="domain" description="Ig-like" evidence="4">
    <location>
        <begin position="200"/>
        <end position="300"/>
    </location>
</feature>
<comment type="caution">
    <text evidence="5">The sequence shown here is derived from an EMBL/GenBank/DDBJ whole genome shotgun (WGS) entry which is preliminary data.</text>
</comment>
<protein>
    <submittedName>
        <fullName evidence="5">Hemicentin-1</fullName>
    </submittedName>
</protein>
<dbReference type="SUPFAM" id="SSF48726">
    <property type="entry name" value="Immunoglobulin"/>
    <property type="match status" value="5"/>
</dbReference>
<keyword evidence="2" id="KW-1015">Disulfide bond</keyword>
<evidence type="ECO:0000313" key="6">
    <source>
        <dbReference type="Proteomes" id="UP001174909"/>
    </source>
</evidence>
<dbReference type="SMART" id="SM00406">
    <property type="entry name" value="IGv"/>
    <property type="match status" value="1"/>
</dbReference>
<accession>A0AA35T840</accession>
<dbReference type="Proteomes" id="UP001174909">
    <property type="component" value="Unassembled WGS sequence"/>
</dbReference>
<evidence type="ECO:0000256" key="3">
    <source>
        <dbReference type="ARBA" id="ARBA00023319"/>
    </source>
</evidence>
<dbReference type="AlphaFoldDB" id="A0AA35T840"/>
<evidence type="ECO:0000256" key="2">
    <source>
        <dbReference type="ARBA" id="ARBA00023157"/>
    </source>
</evidence>
<feature type="domain" description="Ig-like" evidence="4">
    <location>
        <begin position="432"/>
        <end position="469"/>
    </location>
</feature>
<dbReference type="InterPro" id="IPR036179">
    <property type="entry name" value="Ig-like_dom_sf"/>
</dbReference>
<sequence length="504" mass="53377">MYPEDVSVEVHSTVSLACTAFGAPAPSVVWNSSGLPSISTNASGYTVENRSVVRVGALSLVQSVLHVCGFSLATAGSYTCSAENYAGTTSVTTTLSLNVPTGIAVAPNDTSVYVGDTVALSCVSHGLPFPSIYWTREGEPLRQPVAVNQTRISGGHVTFLQSTLLLCSLTLSDTGLYTCSASNNHSSARQTFSITVKVLPQIVIYPNDSAFFAGSTVRFSCTSYGLPAPPISWSRDSLDLNKLSVNDTRIHIWNETVGIGPTLVVRSHLLICGTVVGDSGNYSCTASTPERQDRAQFLVNVIGVPPTLIQTPVDVDIVAEKGNSIVAACIAYGNPAPVISWSLLPRFSGTLSTEPDSTSATEVINTTDSTVYTRQLVDDDSGVGMVYSSLLLCPAHQGLLVSSLVSCTASNGVSSGNTTNSHSFLINVTVEPQVLNEQTDHEGFVTETVSLVCRADGVPLPEILWLKDGCPLSRTIEELPRFQITQRVGPGFRPHVLESVESVL</sequence>
<dbReference type="InterPro" id="IPR013106">
    <property type="entry name" value="Ig_V-set"/>
</dbReference>
<dbReference type="Pfam" id="PF13927">
    <property type="entry name" value="Ig_3"/>
    <property type="match status" value="3"/>
</dbReference>
<dbReference type="Gene3D" id="2.60.40.10">
    <property type="entry name" value="Immunoglobulins"/>
    <property type="match status" value="5"/>
</dbReference>
<feature type="domain" description="Ig-like" evidence="4">
    <location>
        <begin position="100"/>
        <end position="195"/>
    </location>
</feature>